<sequence>MVTTETNSPYHYLKRSTWPTQAGKTELKAMGCGQVKAAPKKLQHLTSRRQQTPAENFTVEDGERPLRVQTDLSEAGSVKAIPTRKTVRRSNSDGAQHKSQRMGASKLPLVTTRNRRRFDSSPPSQPSESKIEERRLSMLPRTKKEGGGDGPGD</sequence>
<comment type="caution">
    <text evidence="2">The sequence shown here is derived from an EMBL/GenBank/DDBJ whole genome shotgun (WGS) entry which is preliminary data.</text>
</comment>
<name>A0A4C2A6P7_EUMVA</name>
<dbReference type="Proteomes" id="UP000299102">
    <property type="component" value="Unassembled WGS sequence"/>
</dbReference>
<accession>A0A4C2A6P7</accession>
<evidence type="ECO:0000256" key="1">
    <source>
        <dbReference type="SAM" id="MobiDB-lite"/>
    </source>
</evidence>
<reference evidence="2 3" key="1">
    <citation type="journal article" date="2019" name="Commun. Biol.">
        <title>The bagworm genome reveals a unique fibroin gene that provides high tensile strength.</title>
        <authorList>
            <person name="Kono N."/>
            <person name="Nakamura H."/>
            <person name="Ohtoshi R."/>
            <person name="Tomita M."/>
            <person name="Numata K."/>
            <person name="Arakawa K."/>
        </authorList>
    </citation>
    <scope>NUCLEOTIDE SEQUENCE [LARGE SCALE GENOMIC DNA]</scope>
</reference>
<dbReference type="EMBL" id="BGZK01002556">
    <property type="protein sequence ID" value="GBP94874.1"/>
    <property type="molecule type" value="Genomic_DNA"/>
</dbReference>
<evidence type="ECO:0000313" key="3">
    <source>
        <dbReference type="Proteomes" id="UP000299102"/>
    </source>
</evidence>
<dbReference type="AlphaFoldDB" id="A0A4C2A6P7"/>
<evidence type="ECO:0000313" key="2">
    <source>
        <dbReference type="EMBL" id="GBP94874.1"/>
    </source>
</evidence>
<feature type="region of interest" description="Disordered" evidence="1">
    <location>
        <begin position="40"/>
        <end position="153"/>
    </location>
</feature>
<keyword evidence="3" id="KW-1185">Reference proteome</keyword>
<gene>
    <name evidence="2" type="ORF">EVAR_85894_1</name>
</gene>
<protein>
    <submittedName>
        <fullName evidence="2">Uncharacterized protein</fullName>
    </submittedName>
</protein>
<organism evidence="2 3">
    <name type="scientific">Eumeta variegata</name>
    <name type="common">Bagworm moth</name>
    <name type="synonym">Eumeta japonica</name>
    <dbReference type="NCBI Taxonomy" id="151549"/>
    <lineage>
        <taxon>Eukaryota</taxon>
        <taxon>Metazoa</taxon>
        <taxon>Ecdysozoa</taxon>
        <taxon>Arthropoda</taxon>
        <taxon>Hexapoda</taxon>
        <taxon>Insecta</taxon>
        <taxon>Pterygota</taxon>
        <taxon>Neoptera</taxon>
        <taxon>Endopterygota</taxon>
        <taxon>Lepidoptera</taxon>
        <taxon>Glossata</taxon>
        <taxon>Ditrysia</taxon>
        <taxon>Tineoidea</taxon>
        <taxon>Psychidae</taxon>
        <taxon>Oiketicinae</taxon>
        <taxon>Eumeta</taxon>
    </lineage>
</organism>
<proteinExistence type="predicted"/>
<feature type="compositionally biased region" description="Basic and acidic residues" evidence="1">
    <location>
        <begin position="129"/>
        <end position="147"/>
    </location>
</feature>